<name>A0A3G2L186_9FLAO</name>
<dbReference type="RefSeq" id="WP_121847075.1">
    <property type="nucleotide sequence ID" value="NZ_CP032050.1"/>
</dbReference>
<gene>
    <name evidence="3" type="ORF">D1013_00805</name>
</gene>
<dbReference type="InterPro" id="IPR011979">
    <property type="entry name" value="Antitox_Xre"/>
</dbReference>
<reference evidence="3 4" key="1">
    <citation type="submission" date="2018-08" db="EMBL/GenBank/DDBJ databases">
        <title>The reduced genetic potential of extracellular carbohydrate catabolism in Euzebyella marina RN62, a Flavobacteriia bacterium isolated from the hadal water.</title>
        <authorList>
            <person name="Xue C."/>
        </authorList>
    </citation>
    <scope>NUCLEOTIDE SEQUENCE [LARGE SCALE GENOMIC DNA]</scope>
    <source>
        <strain evidence="3 4">RN62</strain>
    </source>
</reference>
<evidence type="ECO:0000313" key="4">
    <source>
        <dbReference type="Proteomes" id="UP000276309"/>
    </source>
</evidence>
<dbReference type="InterPro" id="IPR024467">
    <property type="entry name" value="Xre/MbcA/ParS-like_toxin-bd"/>
</dbReference>
<dbReference type="NCBIfam" id="TIGR02293">
    <property type="entry name" value="TAS_TIGR02293"/>
    <property type="match status" value="1"/>
</dbReference>
<evidence type="ECO:0000313" key="3">
    <source>
        <dbReference type="EMBL" id="AYN66022.1"/>
    </source>
</evidence>
<feature type="domain" description="Antitoxin Xre-like helix-turn-helix" evidence="2">
    <location>
        <begin position="28"/>
        <end position="85"/>
    </location>
</feature>
<feature type="domain" description="Antitoxin Xre/MbcA/ParS-like toxin-binding" evidence="1">
    <location>
        <begin position="96"/>
        <end position="143"/>
    </location>
</feature>
<dbReference type="GO" id="GO:0003677">
    <property type="term" value="F:DNA binding"/>
    <property type="evidence" value="ECO:0007669"/>
    <property type="project" value="InterPro"/>
</dbReference>
<dbReference type="Proteomes" id="UP000276309">
    <property type="component" value="Chromosome"/>
</dbReference>
<organism evidence="3 4">
    <name type="scientific">Euzebyella marina</name>
    <dbReference type="NCBI Taxonomy" id="1761453"/>
    <lineage>
        <taxon>Bacteria</taxon>
        <taxon>Pseudomonadati</taxon>
        <taxon>Bacteroidota</taxon>
        <taxon>Flavobacteriia</taxon>
        <taxon>Flavobacteriales</taxon>
        <taxon>Flavobacteriaceae</taxon>
        <taxon>Euzebyella</taxon>
    </lineage>
</organism>
<keyword evidence="4" id="KW-1185">Reference proteome</keyword>
<proteinExistence type="predicted"/>
<protein>
    <submittedName>
        <fullName evidence="3">DUF2384 domain-containing protein</fullName>
    </submittedName>
</protein>
<dbReference type="AlphaFoldDB" id="A0A3G2L186"/>
<evidence type="ECO:0000259" key="2">
    <source>
        <dbReference type="Pfam" id="PF20432"/>
    </source>
</evidence>
<dbReference type="EMBL" id="CP032050">
    <property type="protein sequence ID" value="AYN66022.1"/>
    <property type="molecule type" value="Genomic_DNA"/>
</dbReference>
<sequence>MATALKLFETKNGEFSYDWNDDKRSYLLIKLVREGIPYSDFAKVLNASSFSSQEWANFLNISVRTLERHREENKIFRQEQSERILSIFQLLNYGKSVFGTNEDFFEWLGSESIALGGIKPKELLDTSIGIHMVKDELGRLEHGVLA</sequence>
<dbReference type="Pfam" id="PF09722">
    <property type="entry name" value="Xre_MbcA_ParS_C"/>
    <property type="match status" value="1"/>
</dbReference>
<dbReference type="Pfam" id="PF20432">
    <property type="entry name" value="Xre-like-HTH"/>
    <property type="match status" value="1"/>
</dbReference>
<evidence type="ECO:0000259" key="1">
    <source>
        <dbReference type="Pfam" id="PF09722"/>
    </source>
</evidence>
<accession>A0A3G2L186</accession>
<dbReference type="InterPro" id="IPR046847">
    <property type="entry name" value="Xre-like_HTH"/>
</dbReference>
<dbReference type="KEGG" id="emar:D1013_00805"/>
<dbReference type="OrthoDB" id="5770459at2"/>